<proteinExistence type="predicted"/>
<sequence>MCRLADYAVSLIFVSHIQMSDLKIAKTDWEPENRLIITHISGDLEKEDVIRWEQSLYEALDRVEDGGTFRIFVNLHGFAALNLDAHKHFRTIVPLTLADYDWKVGYVAMFEEEAHQLVLSSKRNIRCVAAAHCHQDATKIEKYESLYSSANERFFTDPEKAEEWIRSIA</sequence>
<name>A0A2P8FPF9_9BACT</name>
<comment type="caution">
    <text evidence="1">The sequence shown here is derived from an EMBL/GenBank/DDBJ whole genome shotgun (WGS) entry which is preliminary data.</text>
</comment>
<protein>
    <recommendedName>
        <fullName evidence="3">SpoIIAA-like protein</fullName>
    </recommendedName>
</protein>
<dbReference type="Proteomes" id="UP000241964">
    <property type="component" value="Unassembled WGS sequence"/>
</dbReference>
<evidence type="ECO:0008006" key="3">
    <source>
        <dbReference type="Google" id="ProtNLM"/>
    </source>
</evidence>
<keyword evidence="2" id="KW-1185">Reference proteome</keyword>
<evidence type="ECO:0000313" key="2">
    <source>
        <dbReference type="Proteomes" id="UP000241964"/>
    </source>
</evidence>
<accession>A0A2P8FPF9</accession>
<dbReference type="EMBL" id="PYAS01000016">
    <property type="protein sequence ID" value="PSL23545.1"/>
    <property type="molecule type" value="Genomic_DNA"/>
</dbReference>
<gene>
    <name evidence="1" type="ORF">CLV60_116101</name>
</gene>
<evidence type="ECO:0000313" key="1">
    <source>
        <dbReference type="EMBL" id="PSL23545.1"/>
    </source>
</evidence>
<reference evidence="1 2" key="1">
    <citation type="submission" date="2018-03" db="EMBL/GenBank/DDBJ databases">
        <title>Genomic Encyclopedia of Archaeal and Bacterial Type Strains, Phase II (KMG-II): from individual species to whole genera.</title>
        <authorList>
            <person name="Goeker M."/>
        </authorList>
    </citation>
    <scope>NUCLEOTIDE SEQUENCE [LARGE SCALE GENOMIC DNA]</scope>
    <source>
        <strain evidence="1 2">DSM 29057</strain>
    </source>
</reference>
<organism evidence="1 2">
    <name type="scientific">Dyadobacter jiangsuensis</name>
    <dbReference type="NCBI Taxonomy" id="1591085"/>
    <lineage>
        <taxon>Bacteria</taxon>
        <taxon>Pseudomonadati</taxon>
        <taxon>Bacteroidota</taxon>
        <taxon>Cytophagia</taxon>
        <taxon>Cytophagales</taxon>
        <taxon>Spirosomataceae</taxon>
        <taxon>Dyadobacter</taxon>
    </lineage>
</organism>
<dbReference type="AlphaFoldDB" id="A0A2P8FPF9"/>